<organism evidence="1 2">
    <name type="scientific">Escherichia albertii</name>
    <dbReference type="NCBI Taxonomy" id="208962"/>
    <lineage>
        <taxon>Bacteria</taxon>
        <taxon>Pseudomonadati</taxon>
        <taxon>Pseudomonadota</taxon>
        <taxon>Gammaproteobacteria</taxon>
        <taxon>Enterobacterales</taxon>
        <taxon>Enterobacteriaceae</taxon>
        <taxon>Escherichia</taxon>
    </lineage>
</organism>
<dbReference type="AlphaFoldDB" id="A0AAX3MKH0"/>
<dbReference type="EMBL" id="CP117562">
    <property type="protein sequence ID" value="WDB29559.1"/>
    <property type="molecule type" value="Genomic_DNA"/>
</dbReference>
<gene>
    <name evidence="1" type="ORF">PS049_00805</name>
</gene>
<dbReference type="Proteomes" id="UP001219219">
    <property type="component" value="Chromosome"/>
</dbReference>
<name>A0AAX3MKH0_ESCAL</name>
<evidence type="ECO:0000313" key="2">
    <source>
        <dbReference type="Proteomes" id="UP001219219"/>
    </source>
</evidence>
<accession>A0AAX3MKH0</accession>
<protein>
    <submittedName>
        <fullName evidence="1">Uncharacterized protein</fullName>
    </submittedName>
</protein>
<reference evidence="1" key="1">
    <citation type="submission" date="2023-02" db="EMBL/GenBank/DDBJ databases">
        <title>Escherichia albertii as a potential enteropathogen in the light of epidemiological and genomic studies.</title>
        <authorList>
            <person name="Leszczynska K."/>
            <person name="Swiecicka I."/>
            <person name="Daniluk T."/>
            <person name="Lebensztejn D."/>
            <person name="Chmielewska S."/>
            <person name="Leszczynska D."/>
            <person name="Gawor J."/>
            <person name="Kliber M."/>
        </authorList>
    </citation>
    <scope>NUCLEOTIDE SEQUENCE</scope>
    <source>
        <strain evidence="1">BIA_7</strain>
    </source>
</reference>
<sequence>MCPGGVTCANPVNPLLGAKVLPGVPLQRYGKADGRSHHGSEPGH</sequence>
<evidence type="ECO:0000313" key="1">
    <source>
        <dbReference type="EMBL" id="WDB29559.1"/>
    </source>
</evidence>
<proteinExistence type="predicted"/>